<evidence type="ECO:0000313" key="2">
    <source>
        <dbReference type="WBParaSite" id="Hba_04475"/>
    </source>
</evidence>
<dbReference type="Proteomes" id="UP000095283">
    <property type="component" value="Unplaced"/>
</dbReference>
<sequence>MISPILLSTIETTIQPLTVTSVFLENIGY</sequence>
<proteinExistence type="predicted"/>
<organism evidence="1 2">
    <name type="scientific">Heterorhabditis bacteriophora</name>
    <name type="common">Entomopathogenic nematode worm</name>
    <dbReference type="NCBI Taxonomy" id="37862"/>
    <lineage>
        <taxon>Eukaryota</taxon>
        <taxon>Metazoa</taxon>
        <taxon>Ecdysozoa</taxon>
        <taxon>Nematoda</taxon>
        <taxon>Chromadorea</taxon>
        <taxon>Rhabditida</taxon>
        <taxon>Rhabditina</taxon>
        <taxon>Rhabditomorpha</taxon>
        <taxon>Strongyloidea</taxon>
        <taxon>Heterorhabditidae</taxon>
        <taxon>Heterorhabditis</taxon>
    </lineage>
</organism>
<dbReference type="WBParaSite" id="Hba_04475">
    <property type="protein sequence ID" value="Hba_04475"/>
    <property type="gene ID" value="Hba_04475"/>
</dbReference>
<accession>A0A1I7WHK2</accession>
<evidence type="ECO:0000313" key="1">
    <source>
        <dbReference type="Proteomes" id="UP000095283"/>
    </source>
</evidence>
<dbReference type="AlphaFoldDB" id="A0A1I7WHK2"/>
<protein>
    <submittedName>
        <fullName evidence="2">Uncharacterized protein</fullName>
    </submittedName>
</protein>
<name>A0A1I7WHK2_HETBA</name>
<reference evidence="2" key="1">
    <citation type="submission" date="2016-11" db="UniProtKB">
        <authorList>
            <consortium name="WormBaseParasite"/>
        </authorList>
    </citation>
    <scope>IDENTIFICATION</scope>
</reference>
<keyword evidence="1" id="KW-1185">Reference proteome</keyword>